<sequence length="100" mass="11758">MLFSRAVSKDTNAYIRVEEYYRITFLYKPTHISLRISIYYKSIYISPSIILIVINTYAVSKYTLQILIVLNILTINSSIIARPSKKQRRQNTKDNNNLRP</sequence>
<evidence type="ECO:0000256" key="1">
    <source>
        <dbReference type="SAM" id="Phobius"/>
    </source>
</evidence>
<accession>A0A6G1KDQ5</accession>
<dbReference type="Proteomes" id="UP000799428">
    <property type="component" value="Unassembled WGS sequence"/>
</dbReference>
<name>A0A6G1KDQ5_9PLEO</name>
<keyword evidence="1" id="KW-0812">Transmembrane</keyword>
<keyword evidence="1" id="KW-0472">Membrane</keyword>
<feature type="transmembrane region" description="Helical" evidence="1">
    <location>
        <begin position="64"/>
        <end position="81"/>
    </location>
</feature>
<reference evidence="2" key="1">
    <citation type="journal article" date="2020" name="Stud. Mycol.">
        <title>101 Dothideomycetes genomes: a test case for predicting lifestyles and emergence of pathogens.</title>
        <authorList>
            <person name="Haridas S."/>
            <person name="Albert R."/>
            <person name="Binder M."/>
            <person name="Bloem J."/>
            <person name="Labutti K."/>
            <person name="Salamov A."/>
            <person name="Andreopoulos B."/>
            <person name="Baker S."/>
            <person name="Barry K."/>
            <person name="Bills G."/>
            <person name="Bluhm B."/>
            <person name="Cannon C."/>
            <person name="Castanera R."/>
            <person name="Culley D."/>
            <person name="Daum C."/>
            <person name="Ezra D."/>
            <person name="Gonzalez J."/>
            <person name="Henrissat B."/>
            <person name="Kuo A."/>
            <person name="Liang C."/>
            <person name="Lipzen A."/>
            <person name="Lutzoni F."/>
            <person name="Magnuson J."/>
            <person name="Mondo S."/>
            <person name="Nolan M."/>
            <person name="Ohm R."/>
            <person name="Pangilinan J."/>
            <person name="Park H.-J."/>
            <person name="Ramirez L."/>
            <person name="Alfaro M."/>
            <person name="Sun H."/>
            <person name="Tritt A."/>
            <person name="Yoshinaga Y."/>
            <person name="Zwiers L.-H."/>
            <person name="Turgeon B."/>
            <person name="Goodwin S."/>
            <person name="Spatafora J."/>
            <person name="Crous P."/>
            <person name="Grigoriev I."/>
        </authorList>
    </citation>
    <scope>NUCLEOTIDE SEQUENCE</scope>
    <source>
        <strain evidence="2">CBS 279.74</strain>
    </source>
</reference>
<keyword evidence="3" id="KW-1185">Reference proteome</keyword>
<feature type="transmembrane region" description="Helical" evidence="1">
    <location>
        <begin position="38"/>
        <end position="58"/>
    </location>
</feature>
<organism evidence="2 3">
    <name type="scientific">Pleomassaria siparia CBS 279.74</name>
    <dbReference type="NCBI Taxonomy" id="1314801"/>
    <lineage>
        <taxon>Eukaryota</taxon>
        <taxon>Fungi</taxon>
        <taxon>Dikarya</taxon>
        <taxon>Ascomycota</taxon>
        <taxon>Pezizomycotina</taxon>
        <taxon>Dothideomycetes</taxon>
        <taxon>Pleosporomycetidae</taxon>
        <taxon>Pleosporales</taxon>
        <taxon>Pleomassariaceae</taxon>
        <taxon>Pleomassaria</taxon>
    </lineage>
</organism>
<proteinExistence type="predicted"/>
<gene>
    <name evidence="2" type="ORF">K504DRAFT_453998</name>
</gene>
<evidence type="ECO:0000313" key="2">
    <source>
        <dbReference type="EMBL" id="KAF2710979.1"/>
    </source>
</evidence>
<dbReference type="EMBL" id="MU005768">
    <property type="protein sequence ID" value="KAF2710979.1"/>
    <property type="molecule type" value="Genomic_DNA"/>
</dbReference>
<keyword evidence="1" id="KW-1133">Transmembrane helix</keyword>
<protein>
    <submittedName>
        <fullName evidence="2">Uncharacterized protein</fullName>
    </submittedName>
</protein>
<evidence type="ECO:0000313" key="3">
    <source>
        <dbReference type="Proteomes" id="UP000799428"/>
    </source>
</evidence>
<dbReference type="AlphaFoldDB" id="A0A6G1KDQ5"/>